<evidence type="ECO:0008006" key="2">
    <source>
        <dbReference type="Google" id="ProtNLM"/>
    </source>
</evidence>
<sequence length="45" mass="5194">MKITKLTTIPVERRSMILKMETDEGITGFGEPMNYEHWRIVAQAA</sequence>
<protein>
    <recommendedName>
        <fullName evidence="2">Mandelate racemase/muconate lactonizing enzyme N-terminal domain-containing protein</fullName>
    </recommendedName>
</protein>
<accession>A0A382Z448</accession>
<dbReference type="Gene3D" id="3.30.390.10">
    <property type="entry name" value="Enolase-like, N-terminal domain"/>
    <property type="match status" value="1"/>
</dbReference>
<organism evidence="1">
    <name type="scientific">marine metagenome</name>
    <dbReference type="NCBI Taxonomy" id="408172"/>
    <lineage>
        <taxon>unclassified sequences</taxon>
        <taxon>metagenomes</taxon>
        <taxon>ecological metagenomes</taxon>
    </lineage>
</organism>
<gene>
    <name evidence="1" type="ORF">METZ01_LOCUS442934</name>
</gene>
<evidence type="ECO:0000313" key="1">
    <source>
        <dbReference type="EMBL" id="SVD90080.1"/>
    </source>
</evidence>
<dbReference type="AlphaFoldDB" id="A0A382Z448"/>
<name>A0A382Z448_9ZZZZ</name>
<proteinExistence type="predicted"/>
<dbReference type="InterPro" id="IPR029017">
    <property type="entry name" value="Enolase-like_N"/>
</dbReference>
<dbReference type="EMBL" id="UINC01180733">
    <property type="protein sequence ID" value="SVD90080.1"/>
    <property type="molecule type" value="Genomic_DNA"/>
</dbReference>
<reference evidence="1" key="1">
    <citation type="submission" date="2018-05" db="EMBL/GenBank/DDBJ databases">
        <authorList>
            <person name="Lanie J.A."/>
            <person name="Ng W.-L."/>
            <person name="Kazmierczak K.M."/>
            <person name="Andrzejewski T.M."/>
            <person name="Davidsen T.M."/>
            <person name="Wayne K.J."/>
            <person name="Tettelin H."/>
            <person name="Glass J.I."/>
            <person name="Rusch D."/>
            <person name="Podicherti R."/>
            <person name="Tsui H.-C.T."/>
            <person name="Winkler M.E."/>
        </authorList>
    </citation>
    <scope>NUCLEOTIDE SEQUENCE</scope>
</reference>
<dbReference type="SUPFAM" id="SSF54826">
    <property type="entry name" value="Enolase N-terminal domain-like"/>
    <property type="match status" value="1"/>
</dbReference>
<feature type="non-terminal residue" evidence="1">
    <location>
        <position position="45"/>
    </location>
</feature>